<feature type="transmembrane region" description="Helical" evidence="5">
    <location>
        <begin position="439"/>
        <end position="463"/>
    </location>
</feature>
<organism evidence="8 9">
    <name type="scientific">Hypothenemus hampei</name>
    <name type="common">Coffee berry borer</name>
    <dbReference type="NCBI Taxonomy" id="57062"/>
    <lineage>
        <taxon>Eukaryota</taxon>
        <taxon>Metazoa</taxon>
        <taxon>Ecdysozoa</taxon>
        <taxon>Arthropoda</taxon>
        <taxon>Hexapoda</taxon>
        <taxon>Insecta</taxon>
        <taxon>Pterygota</taxon>
        <taxon>Neoptera</taxon>
        <taxon>Endopterygota</taxon>
        <taxon>Coleoptera</taxon>
        <taxon>Polyphaga</taxon>
        <taxon>Cucujiformia</taxon>
        <taxon>Curculionidae</taxon>
        <taxon>Scolytinae</taxon>
        <taxon>Hypothenemus</taxon>
    </lineage>
</organism>
<feature type="region of interest" description="Disordered" evidence="4">
    <location>
        <begin position="472"/>
        <end position="506"/>
    </location>
</feature>
<comment type="caution">
    <text evidence="8">The sequence shown here is derived from an EMBL/GenBank/DDBJ whole genome shotgun (WGS) entry which is preliminary data.</text>
</comment>
<evidence type="ECO:0000259" key="6">
    <source>
        <dbReference type="PROSITE" id="PS50835"/>
    </source>
</evidence>
<dbReference type="SUPFAM" id="SSF49265">
    <property type="entry name" value="Fibronectin type III"/>
    <property type="match status" value="1"/>
</dbReference>
<evidence type="ECO:0000313" key="8">
    <source>
        <dbReference type="EMBL" id="KAL1512669.1"/>
    </source>
</evidence>
<accession>A0ABD1F8N1</accession>
<dbReference type="CDD" id="cd00096">
    <property type="entry name" value="Ig"/>
    <property type="match status" value="1"/>
</dbReference>
<dbReference type="InterPro" id="IPR013783">
    <property type="entry name" value="Ig-like_fold"/>
</dbReference>
<keyword evidence="5" id="KW-1133">Transmembrane helix</keyword>
<dbReference type="InterPro" id="IPR007110">
    <property type="entry name" value="Ig-like_dom"/>
</dbReference>
<dbReference type="SMART" id="SM00408">
    <property type="entry name" value="IGc2"/>
    <property type="match status" value="1"/>
</dbReference>
<dbReference type="PROSITE" id="PS50835">
    <property type="entry name" value="IG_LIKE"/>
    <property type="match status" value="3"/>
</dbReference>
<dbReference type="Pfam" id="PF13927">
    <property type="entry name" value="Ig_3"/>
    <property type="match status" value="1"/>
</dbReference>
<dbReference type="InterPro" id="IPR003598">
    <property type="entry name" value="Ig_sub2"/>
</dbReference>
<feature type="domain" description="Fibronectin type-III" evidence="7">
    <location>
        <begin position="326"/>
        <end position="415"/>
    </location>
</feature>
<keyword evidence="5" id="KW-0812">Transmembrane</keyword>
<evidence type="ECO:0008006" key="10">
    <source>
        <dbReference type="Google" id="ProtNLM"/>
    </source>
</evidence>
<keyword evidence="2 5" id="KW-0472">Membrane</keyword>
<dbReference type="Gene3D" id="2.60.40.10">
    <property type="entry name" value="Immunoglobulins"/>
    <property type="match status" value="4"/>
</dbReference>
<dbReference type="GO" id="GO:0016020">
    <property type="term" value="C:membrane"/>
    <property type="evidence" value="ECO:0007669"/>
    <property type="project" value="UniProtKB-SubCell"/>
</dbReference>
<feature type="domain" description="Ig-like" evidence="6">
    <location>
        <begin position="128"/>
        <end position="214"/>
    </location>
</feature>
<feature type="domain" description="Ig-like" evidence="6">
    <location>
        <begin position="225"/>
        <end position="301"/>
    </location>
</feature>
<dbReference type="InterPro" id="IPR003961">
    <property type="entry name" value="FN3_dom"/>
</dbReference>
<dbReference type="PANTHER" id="PTHR23278:SF19">
    <property type="entry name" value="OBSCURIN"/>
    <property type="match status" value="1"/>
</dbReference>
<evidence type="ECO:0000256" key="1">
    <source>
        <dbReference type="ARBA" id="ARBA00004167"/>
    </source>
</evidence>
<dbReference type="InterPro" id="IPR036179">
    <property type="entry name" value="Ig-like_dom_sf"/>
</dbReference>
<dbReference type="EMBL" id="JBDJPC010000002">
    <property type="protein sequence ID" value="KAL1512669.1"/>
    <property type="molecule type" value="Genomic_DNA"/>
</dbReference>
<evidence type="ECO:0000259" key="7">
    <source>
        <dbReference type="PROSITE" id="PS50853"/>
    </source>
</evidence>
<name>A0ABD1F8N1_HYPHA</name>
<evidence type="ECO:0000256" key="3">
    <source>
        <dbReference type="ARBA" id="ARBA00023157"/>
    </source>
</evidence>
<keyword evidence="3" id="KW-1015">Disulfide bond</keyword>
<dbReference type="SUPFAM" id="SSF48726">
    <property type="entry name" value="Immunoglobulin"/>
    <property type="match status" value="3"/>
</dbReference>
<proteinExistence type="predicted"/>
<dbReference type="SMART" id="SM00409">
    <property type="entry name" value="IG"/>
    <property type="match status" value="3"/>
</dbReference>
<protein>
    <recommendedName>
        <fullName evidence="10">Nephrin</fullName>
    </recommendedName>
</protein>
<dbReference type="InterPro" id="IPR013162">
    <property type="entry name" value="CD80_C2-set"/>
</dbReference>
<keyword evidence="9" id="KW-1185">Reference proteome</keyword>
<dbReference type="PROSITE" id="PS50853">
    <property type="entry name" value="FN3"/>
    <property type="match status" value="1"/>
</dbReference>
<evidence type="ECO:0000256" key="2">
    <source>
        <dbReference type="ARBA" id="ARBA00023136"/>
    </source>
</evidence>
<evidence type="ECO:0000313" key="9">
    <source>
        <dbReference type="Proteomes" id="UP001566132"/>
    </source>
</evidence>
<dbReference type="CDD" id="cd00063">
    <property type="entry name" value="FN3"/>
    <property type="match status" value="1"/>
</dbReference>
<comment type="subcellular location">
    <subcellularLocation>
        <location evidence="1">Membrane</location>
        <topology evidence="1">Single-pass membrane protein</topology>
    </subcellularLocation>
</comment>
<dbReference type="SMART" id="SM00060">
    <property type="entry name" value="FN3"/>
    <property type="match status" value="1"/>
</dbReference>
<sequence>MAVYSCQANNSNRQPPLVVRVAIDLILRPLEVNSLGDVSKFSAGKMYNLTCESRGSRPPAAITWFKDGRPLKGGIVTTSDDGNVTTSVLKFVPESSDHGLILACKASNQRIRFSDIQRTWMLKVLYPPRVNITLGHGLDGGNIKEGAGVYFDCHLTANPWVNRVWWLKDGERLLHNATAGLIVSNQTLVLQGVSRASSGYYACEAMNDEGSSVSSSFHLRVKFQPVCKDGVGRRIIGAAKGEPVRVECKVDSEPAAVEFKWSFNSTPGPPRDLTKYSTEEGGSSVLKYVPRDAADYGTLQCWGKNDIGWQGVSCTFHVVPAGRPDPPHNCLLSNITHHSVVVSCQKGFDGGLKQKFVLVLFSGELSVANISSLGGPEFYIPNLEPAQEYYASIYSFNSKGASKETTPLVVRTLPAPGLKELRRSTEPTESPSTNLSGPILYILLASGSTFIVAATVGLIIFAIRRFKVESPVRHPPVGRPKSEETPSNSVIQCGMTDGLSEDDNNPDLIPPTYESLIDSSLPPYTIMARPQSKRNSATQMPVKPYHVTWAPILQSRNCSTQTPAAHKESSV</sequence>
<feature type="domain" description="Ig-like" evidence="6">
    <location>
        <begin position="16"/>
        <end position="114"/>
    </location>
</feature>
<dbReference type="AlphaFoldDB" id="A0ABD1F8N1"/>
<evidence type="ECO:0000256" key="4">
    <source>
        <dbReference type="SAM" id="MobiDB-lite"/>
    </source>
</evidence>
<dbReference type="Proteomes" id="UP001566132">
    <property type="component" value="Unassembled WGS sequence"/>
</dbReference>
<dbReference type="PANTHER" id="PTHR23278">
    <property type="entry name" value="SIDESTEP PROTEIN"/>
    <property type="match status" value="1"/>
</dbReference>
<gene>
    <name evidence="8" type="ORF">ABEB36_002226</name>
</gene>
<reference evidence="8 9" key="1">
    <citation type="submission" date="2024-05" db="EMBL/GenBank/DDBJ databases">
        <title>Genetic variation in Jamaican populations of the coffee berry borer (Hypothenemus hampei).</title>
        <authorList>
            <person name="Errbii M."/>
            <person name="Myrie A."/>
        </authorList>
    </citation>
    <scope>NUCLEOTIDE SEQUENCE [LARGE SCALE GENOMIC DNA]</scope>
    <source>
        <strain evidence="8">JA-Hopewell-2020-01-JO</strain>
        <tissue evidence="8">Whole body</tissue>
    </source>
</reference>
<dbReference type="InterPro" id="IPR036116">
    <property type="entry name" value="FN3_sf"/>
</dbReference>
<dbReference type="InterPro" id="IPR003599">
    <property type="entry name" value="Ig_sub"/>
</dbReference>
<dbReference type="Pfam" id="PF08205">
    <property type="entry name" value="C2-set_2"/>
    <property type="match status" value="1"/>
</dbReference>
<evidence type="ECO:0000256" key="5">
    <source>
        <dbReference type="SAM" id="Phobius"/>
    </source>
</evidence>